<dbReference type="GO" id="GO:0051607">
    <property type="term" value="P:defense response to virus"/>
    <property type="evidence" value="ECO:0007669"/>
    <property type="project" value="UniProtKB-KW"/>
</dbReference>
<dbReference type="RefSeq" id="WP_092487159.1">
    <property type="nucleotide sequence ID" value="NZ_FOYM01000037.1"/>
</dbReference>
<dbReference type="Pfam" id="PF22335">
    <property type="entry name" value="Cas10-Cmr2_palm2"/>
    <property type="match status" value="1"/>
</dbReference>
<dbReference type="Proteomes" id="UP000199584">
    <property type="component" value="Unassembled WGS sequence"/>
</dbReference>
<feature type="domain" description="GGDEF" evidence="3">
    <location>
        <begin position="308"/>
        <end position="449"/>
    </location>
</feature>
<dbReference type="InterPro" id="IPR000160">
    <property type="entry name" value="GGDEF_dom"/>
</dbReference>
<dbReference type="OrthoDB" id="9758700at2"/>
<dbReference type="InterPro" id="IPR013407">
    <property type="entry name" value="CRISPR-assoc_prot_Cmr2"/>
</dbReference>
<dbReference type="PROSITE" id="PS50887">
    <property type="entry name" value="GGDEF"/>
    <property type="match status" value="1"/>
</dbReference>
<evidence type="ECO:0000259" key="3">
    <source>
        <dbReference type="PROSITE" id="PS50887"/>
    </source>
</evidence>
<reference evidence="5" key="1">
    <citation type="submission" date="2016-10" db="EMBL/GenBank/DDBJ databases">
        <authorList>
            <person name="Varghese N."/>
            <person name="Submissions S."/>
        </authorList>
    </citation>
    <scope>NUCLEOTIDE SEQUENCE [LARGE SCALE GENOMIC DNA]</scope>
    <source>
        <strain evidence="5">DSM 3669</strain>
    </source>
</reference>
<dbReference type="STRING" id="39060.SAMN05660706_13724"/>
<organism evidence="4 5">
    <name type="scientific">Desulfoscipio geothermicus DSM 3669</name>
    <dbReference type="NCBI Taxonomy" id="1121426"/>
    <lineage>
        <taxon>Bacteria</taxon>
        <taxon>Bacillati</taxon>
        <taxon>Bacillota</taxon>
        <taxon>Clostridia</taxon>
        <taxon>Eubacteriales</taxon>
        <taxon>Desulfallaceae</taxon>
        <taxon>Desulfoscipio</taxon>
    </lineage>
</organism>
<keyword evidence="1" id="KW-0547">Nucleotide-binding</keyword>
<evidence type="ECO:0000313" key="5">
    <source>
        <dbReference type="Proteomes" id="UP000199584"/>
    </source>
</evidence>
<dbReference type="Pfam" id="PF12469">
    <property type="entry name" value="Cmr2_N"/>
    <property type="match status" value="1"/>
</dbReference>
<dbReference type="NCBIfam" id="TIGR02577">
    <property type="entry name" value="cas_TM1794_Cmr2"/>
    <property type="match status" value="1"/>
</dbReference>
<keyword evidence="5" id="KW-1185">Reference proteome</keyword>
<dbReference type="InterPro" id="IPR043128">
    <property type="entry name" value="Rev_trsase/Diguanyl_cyclase"/>
</dbReference>
<dbReference type="InterPro" id="IPR038242">
    <property type="entry name" value="Cmr2_N"/>
</dbReference>
<accession>A0A1I6EEC4</accession>
<protein>
    <submittedName>
        <fullName evidence="4">CRISPR-associated protein Cmr2</fullName>
    </submittedName>
</protein>
<dbReference type="EMBL" id="FOYM01000037">
    <property type="protein sequence ID" value="SFR15878.1"/>
    <property type="molecule type" value="Genomic_DNA"/>
</dbReference>
<keyword evidence="2" id="KW-0051">Antiviral defense</keyword>
<dbReference type="AlphaFoldDB" id="A0A1I6EEC4"/>
<dbReference type="Gene3D" id="3.30.70.2220">
    <property type="entry name" value="CRISPR-Cas system, Cmr2 subunit, D1 domain, cysteine cluster"/>
    <property type="match status" value="1"/>
</dbReference>
<dbReference type="GO" id="GO:0000166">
    <property type="term" value="F:nucleotide binding"/>
    <property type="evidence" value="ECO:0007669"/>
    <property type="project" value="UniProtKB-KW"/>
</dbReference>
<name>A0A1I6EEC4_9FIRM</name>
<proteinExistence type="predicted"/>
<dbReference type="InterPro" id="IPR024615">
    <property type="entry name" value="CRISPR-assoc_Cmr2_N"/>
</dbReference>
<gene>
    <name evidence="4" type="ORF">SAMN05660706_13724</name>
</gene>
<evidence type="ECO:0000313" key="4">
    <source>
        <dbReference type="EMBL" id="SFR15878.1"/>
    </source>
</evidence>
<evidence type="ECO:0000256" key="2">
    <source>
        <dbReference type="ARBA" id="ARBA00023118"/>
    </source>
</evidence>
<evidence type="ECO:0000256" key="1">
    <source>
        <dbReference type="ARBA" id="ARBA00022741"/>
    </source>
</evidence>
<dbReference type="InterPro" id="IPR054767">
    <property type="entry name" value="Cas10-Cmr2_palm2"/>
</dbReference>
<dbReference type="Gene3D" id="3.30.70.270">
    <property type="match status" value="1"/>
</dbReference>
<sequence>MKYLFLFSISPVQDFIVQARKTQDLYAGSFILSHLCRVAAEKARMVYNARIIFPHLANEALINRFLAVVDDGDRERNLAMGRDLENTVRDTFRRMAGKILAGMKVACTPKFLESYYDQVNNFWQIFWVFQEYHSGCYAESYRKVERALGAVKNARQFASFSQEPARKCSITGEHNVLFFREGQDKGFVPDFAVPLPAGLPLKYLDEREKLGAIAFIKRCAVKYFLTDEYIGKFPSIKYTEEFPSTADIALMDVLHRWLQPAVLKNVNAAALFDLKNKRPLPAHLSPLEQRETQKAFEFFRKRDIYLTPYYAVILFDGDNMGRWLAGNFLSDINSLEEFQNELSRQLGLFAEAARREVLSGPRGRTVYAGGDDFLGLINVKHLLIVLKELRRRFDEIDVGKYTDNKLTFSAGVVVAHWKTPLGEVLSRARQMEKAAKTLDGDKDAFALAVIKHSGEVHETVYKWRHDGNWTVDLLAGLVDKITTGGNDDKEAMTAGPDAAGQEFSNNFIKSLNREFIKLMDEEGCLLEDNLILAEVNRLIKRSCLLRKKPGESPKAYELRKKLAVSNLYKNVEGLYYGSRSLRNFLSALNLAGFLAGEVR</sequence>